<dbReference type="RefSeq" id="XP_001828214.1">
    <property type="nucleotide sequence ID" value="XM_001828162.1"/>
</dbReference>
<dbReference type="VEuPathDB" id="FungiDB:CC1G_02795"/>
<proteinExistence type="predicted"/>
<dbReference type="InParanoid" id="A8N025"/>
<dbReference type="OrthoDB" id="2730545at2759"/>
<dbReference type="EMBL" id="AACS02000001">
    <property type="protein sequence ID" value="EAU93565.1"/>
    <property type="molecule type" value="Genomic_DNA"/>
</dbReference>
<organism evidence="1 2">
    <name type="scientific">Coprinopsis cinerea (strain Okayama-7 / 130 / ATCC MYA-4618 / FGSC 9003)</name>
    <name type="common">Inky cap fungus</name>
    <name type="synonym">Hormographiella aspergillata</name>
    <dbReference type="NCBI Taxonomy" id="240176"/>
    <lineage>
        <taxon>Eukaryota</taxon>
        <taxon>Fungi</taxon>
        <taxon>Dikarya</taxon>
        <taxon>Basidiomycota</taxon>
        <taxon>Agaricomycotina</taxon>
        <taxon>Agaricomycetes</taxon>
        <taxon>Agaricomycetidae</taxon>
        <taxon>Agaricales</taxon>
        <taxon>Agaricineae</taxon>
        <taxon>Psathyrellaceae</taxon>
        <taxon>Coprinopsis</taxon>
    </lineage>
</organism>
<comment type="caution">
    <text evidence="1">The sequence shown here is derived from an EMBL/GenBank/DDBJ whole genome shotgun (WGS) entry which is preliminary data.</text>
</comment>
<dbReference type="eggNOG" id="ENOG502SRW8">
    <property type="taxonomic scope" value="Eukaryota"/>
</dbReference>
<dbReference type="Proteomes" id="UP000001861">
    <property type="component" value="Unassembled WGS sequence"/>
</dbReference>
<gene>
    <name evidence="1" type="ORF">CC1G_02795</name>
</gene>
<accession>A8N025</accession>
<dbReference type="AlphaFoldDB" id="A8N025"/>
<dbReference type="KEGG" id="cci:CC1G_02795"/>
<protein>
    <submittedName>
        <fullName evidence="1">Uncharacterized protein</fullName>
    </submittedName>
</protein>
<keyword evidence="2" id="KW-1185">Reference proteome</keyword>
<reference evidence="1 2" key="1">
    <citation type="journal article" date="2010" name="Proc. Natl. Acad. Sci. U.S.A.">
        <title>Insights into evolution of multicellular fungi from the assembled chromosomes of the mushroom Coprinopsis cinerea (Coprinus cinereus).</title>
        <authorList>
            <person name="Stajich J.E."/>
            <person name="Wilke S.K."/>
            <person name="Ahren D."/>
            <person name="Au C.H."/>
            <person name="Birren B.W."/>
            <person name="Borodovsky M."/>
            <person name="Burns C."/>
            <person name="Canback B."/>
            <person name="Casselton L.A."/>
            <person name="Cheng C.K."/>
            <person name="Deng J."/>
            <person name="Dietrich F.S."/>
            <person name="Fargo D.C."/>
            <person name="Farman M.L."/>
            <person name="Gathman A.C."/>
            <person name="Goldberg J."/>
            <person name="Guigo R."/>
            <person name="Hoegger P.J."/>
            <person name="Hooker J.B."/>
            <person name="Huggins A."/>
            <person name="James T.Y."/>
            <person name="Kamada T."/>
            <person name="Kilaru S."/>
            <person name="Kodira C."/>
            <person name="Kues U."/>
            <person name="Kupfer D."/>
            <person name="Kwan H.S."/>
            <person name="Lomsadze A."/>
            <person name="Li W."/>
            <person name="Lilly W.W."/>
            <person name="Ma L.J."/>
            <person name="Mackey A.J."/>
            <person name="Manning G."/>
            <person name="Martin F."/>
            <person name="Muraguchi H."/>
            <person name="Natvig D.O."/>
            <person name="Palmerini H."/>
            <person name="Ramesh M.A."/>
            <person name="Rehmeyer C.J."/>
            <person name="Roe B.A."/>
            <person name="Shenoy N."/>
            <person name="Stanke M."/>
            <person name="Ter-Hovhannisyan V."/>
            <person name="Tunlid A."/>
            <person name="Velagapudi R."/>
            <person name="Vision T.J."/>
            <person name="Zeng Q."/>
            <person name="Zolan M.E."/>
            <person name="Pukkila P.J."/>
        </authorList>
    </citation>
    <scope>NUCLEOTIDE SEQUENCE [LARGE SCALE GENOMIC DNA]</scope>
    <source>
        <strain evidence="2">Okayama-7 / 130 / ATCC MYA-4618 / FGSC 9003</strain>
    </source>
</reference>
<dbReference type="GeneID" id="6004648"/>
<evidence type="ECO:0000313" key="1">
    <source>
        <dbReference type="EMBL" id="EAU93565.1"/>
    </source>
</evidence>
<evidence type="ECO:0000313" key="2">
    <source>
        <dbReference type="Proteomes" id="UP000001861"/>
    </source>
</evidence>
<name>A8N025_COPC7</name>
<sequence>MHPCFNGYSFLRDESQRTTRATGKIRPGPARALVASQIPSVVWAEDALSFVHRVPTELFDFQILVPDDKVHVAAQEICHRRPYSIVDGSKDEIWLDYKLYNQERPPAFKFGETSLLLNNSEAKGHEPDQVLVHAASTFHFDLADSSRTCLNPDPPDPESSPIRYPTLAAFLDSLVDTFYEPPLPYLHQIFRSRLKVFLSYLFLYSVGHEGNLVVEDPVTKEKLPIPECMRLLQEVKYENRPFLIRHILQSQVLDYHDGFIERRELKAERLAKLGMKYVPPPMPYCPLRRQRGIPEPPHEPRLTPYLTKGRNGKPGIDWRPLARYASIAHRLLR</sequence>